<dbReference type="Gene3D" id="1.10.10.10">
    <property type="entry name" value="Winged helix-like DNA-binding domain superfamily/Winged helix DNA-binding domain"/>
    <property type="match status" value="1"/>
</dbReference>
<keyword evidence="6" id="KW-0010">Activator</keyword>
<evidence type="ECO:0000256" key="4">
    <source>
        <dbReference type="ARBA" id="ARBA00023016"/>
    </source>
</evidence>
<evidence type="ECO:0000256" key="2">
    <source>
        <dbReference type="ARBA" id="ARBA00006403"/>
    </source>
</evidence>
<organism evidence="11 12">
    <name type="scientific">Danionella cerebrum</name>
    <dbReference type="NCBI Taxonomy" id="2873325"/>
    <lineage>
        <taxon>Eukaryota</taxon>
        <taxon>Metazoa</taxon>
        <taxon>Chordata</taxon>
        <taxon>Craniata</taxon>
        <taxon>Vertebrata</taxon>
        <taxon>Euteleostomi</taxon>
        <taxon>Actinopterygii</taxon>
        <taxon>Neopterygii</taxon>
        <taxon>Teleostei</taxon>
        <taxon>Ostariophysi</taxon>
        <taxon>Cypriniformes</taxon>
        <taxon>Danionidae</taxon>
        <taxon>Danioninae</taxon>
        <taxon>Danionella</taxon>
    </lineage>
</organism>
<dbReference type="Pfam" id="PF06546">
    <property type="entry name" value="Vert_HS_TF"/>
    <property type="match status" value="1"/>
</dbReference>
<dbReference type="PROSITE" id="PS00434">
    <property type="entry name" value="HSF_DOMAIN"/>
    <property type="match status" value="1"/>
</dbReference>
<evidence type="ECO:0000256" key="7">
    <source>
        <dbReference type="ARBA" id="ARBA00023163"/>
    </source>
</evidence>
<evidence type="ECO:0000256" key="1">
    <source>
        <dbReference type="ARBA" id="ARBA00004123"/>
    </source>
</evidence>
<dbReference type="PRINTS" id="PR00056">
    <property type="entry name" value="HSFDOMAIN"/>
</dbReference>
<keyword evidence="12" id="KW-1185">Reference proteome</keyword>
<comment type="subcellular location">
    <subcellularLocation>
        <location evidence="1">Nucleus</location>
    </subcellularLocation>
</comment>
<dbReference type="Proteomes" id="UP000316079">
    <property type="component" value="Unassembled WGS sequence"/>
</dbReference>
<keyword evidence="8" id="KW-0539">Nucleus</keyword>
<evidence type="ECO:0000256" key="6">
    <source>
        <dbReference type="ARBA" id="ARBA00023159"/>
    </source>
</evidence>
<accession>A0A553QIY5</accession>
<evidence type="ECO:0000256" key="8">
    <source>
        <dbReference type="ARBA" id="ARBA00023242"/>
    </source>
</evidence>
<dbReference type="GO" id="GO:0005634">
    <property type="term" value="C:nucleus"/>
    <property type="evidence" value="ECO:0007669"/>
    <property type="project" value="UniProtKB-SubCell"/>
</dbReference>
<dbReference type="FunFam" id="1.10.10.10:FF:000027">
    <property type="entry name" value="Heat shock transcription factor 1"/>
    <property type="match status" value="1"/>
</dbReference>
<dbReference type="SUPFAM" id="SSF46785">
    <property type="entry name" value="Winged helix' DNA-binding domain"/>
    <property type="match status" value="1"/>
</dbReference>
<dbReference type="SMART" id="SM00415">
    <property type="entry name" value="HSF"/>
    <property type="match status" value="1"/>
</dbReference>
<dbReference type="InterPro" id="IPR036390">
    <property type="entry name" value="WH_DNA-bd_sf"/>
</dbReference>
<dbReference type="InterPro" id="IPR010542">
    <property type="entry name" value="Vert_HSTF_C"/>
</dbReference>
<protein>
    <recommendedName>
        <fullName evidence="10">HSF-type DNA-binding domain-containing protein</fullName>
    </recommendedName>
</protein>
<reference evidence="11 12" key="1">
    <citation type="journal article" date="2019" name="Sci. Data">
        <title>Hybrid genome assembly and annotation of Danionella translucida.</title>
        <authorList>
            <person name="Kadobianskyi M."/>
            <person name="Schulze L."/>
            <person name="Schuelke M."/>
            <person name="Judkewitz B."/>
        </authorList>
    </citation>
    <scope>NUCLEOTIDE SEQUENCE [LARGE SCALE GENOMIC DNA]</scope>
    <source>
        <strain evidence="11 12">Bolton</strain>
    </source>
</reference>
<name>A0A553QIY5_9TELE</name>
<comment type="similarity">
    <text evidence="2 9">Belongs to the HSF family.</text>
</comment>
<proteinExistence type="inferred from homology"/>
<dbReference type="InterPro" id="IPR000232">
    <property type="entry name" value="HSF_DNA-bd"/>
</dbReference>
<evidence type="ECO:0000259" key="10">
    <source>
        <dbReference type="PROSITE" id="PS00434"/>
    </source>
</evidence>
<dbReference type="GO" id="GO:0043565">
    <property type="term" value="F:sequence-specific DNA binding"/>
    <property type="evidence" value="ECO:0007669"/>
    <property type="project" value="InterPro"/>
</dbReference>
<evidence type="ECO:0000256" key="5">
    <source>
        <dbReference type="ARBA" id="ARBA00023125"/>
    </source>
</evidence>
<dbReference type="EMBL" id="SRMA01025905">
    <property type="protein sequence ID" value="TRY89887.1"/>
    <property type="molecule type" value="Genomic_DNA"/>
</dbReference>
<gene>
    <name evidence="11" type="ORF">DNTS_034221</name>
</gene>
<dbReference type="AlphaFoldDB" id="A0A553QIY5"/>
<evidence type="ECO:0000313" key="12">
    <source>
        <dbReference type="Proteomes" id="UP000316079"/>
    </source>
</evidence>
<keyword evidence="7" id="KW-0804">Transcription</keyword>
<dbReference type="STRING" id="623744.A0A553QIY5"/>
<dbReference type="OrthoDB" id="60033at2759"/>
<keyword evidence="3" id="KW-0805">Transcription regulation</keyword>
<keyword evidence="5" id="KW-0238">DNA-binding</keyword>
<evidence type="ECO:0000313" key="11">
    <source>
        <dbReference type="EMBL" id="TRY89887.1"/>
    </source>
</evidence>
<dbReference type="Pfam" id="PF00447">
    <property type="entry name" value="HSF_DNA-bind"/>
    <property type="match status" value="1"/>
</dbReference>
<dbReference type="InterPro" id="IPR036388">
    <property type="entry name" value="WH-like_DNA-bd_sf"/>
</dbReference>
<dbReference type="PANTHER" id="PTHR10015:SF185">
    <property type="entry name" value="HEAT SHOCK FACTOR PROTEIN 2"/>
    <property type="match status" value="1"/>
</dbReference>
<comment type="caution">
    <text evidence="11">The sequence shown here is derived from an EMBL/GenBank/DDBJ whole genome shotgun (WGS) entry which is preliminary data.</text>
</comment>
<dbReference type="PANTHER" id="PTHR10015">
    <property type="entry name" value="HEAT SHOCK TRANSCRIPTION FACTOR"/>
    <property type="match status" value="1"/>
</dbReference>
<keyword evidence="4" id="KW-0346">Stress response</keyword>
<evidence type="ECO:0000256" key="9">
    <source>
        <dbReference type="RuleBase" id="RU004020"/>
    </source>
</evidence>
<sequence>MKHNSNVPAFLTKLWTLVEDAETNEFICWSQEGNSFLVLDEQRFAKEILPKFFKHNNMASFVRQLNMYGFRKVMHIDSGIVKQERDGPVEFQHPYFIHGQDDLLENIKRKVSNTRPDDGKIRQEDLSKILSGVQSVHEQQENMDVRLATLKRENEALWTELSDLRQKHVQQQQVIKELVQFIFTLAQNNHMLNLKRKRPLTLNSNGKKSKFIQQLFEEPTDHSKTTMNAHNGLKNNSDISDDVIICDITDEDAEVPEAVCIPADEGDAEIVEVTHESSPEATITEDTNVADTVPANHEPVTKSISEMSSLRSTLPLNKLSGLVSEDPVKLMDSILRENGVISQNINLLGKVELMDYLDSIDCSLEDFQAMLYGKPFSTDPDITEVL</sequence>
<feature type="domain" description="HSF-type DNA-binding" evidence="10">
    <location>
        <begin position="49"/>
        <end position="73"/>
    </location>
</feature>
<dbReference type="GO" id="GO:0003700">
    <property type="term" value="F:DNA-binding transcription factor activity"/>
    <property type="evidence" value="ECO:0007669"/>
    <property type="project" value="InterPro"/>
</dbReference>
<evidence type="ECO:0000256" key="3">
    <source>
        <dbReference type="ARBA" id="ARBA00023015"/>
    </source>
</evidence>